<keyword evidence="2" id="KW-1185">Reference proteome</keyword>
<sequence length="81" mass="8644">TYDLVFNSQTYSSIPVDISATDLANRLQSSSDFGYLNVTRIGDCSGYSYTIEWITNGGQKSPISITNTASILPAGTTVTPS</sequence>
<evidence type="ECO:0000313" key="1">
    <source>
        <dbReference type="EMBL" id="CAF4774516.1"/>
    </source>
</evidence>
<gene>
    <name evidence="1" type="ORF">OVN521_LOCUS50947</name>
</gene>
<reference evidence="1" key="1">
    <citation type="submission" date="2021-02" db="EMBL/GenBank/DDBJ databases">
        <authorList>
            <person name="Nowell W R."/>
        </authorList>
    </citation>
    <scope>NUCLEOTIDE SEQUENCE</scope>
</reference>
<evidence type="ECO:0000313" key="2">
    <source>
        <dbReference type="Proteomes" id="UP000663866"/>
    </source>
</evidence>
<feature type="non-terminal residue" evidence="1">
    <location>
        <position position="81"/>
    </location>
</feature>
<comment type="caution">
    <text evidence="1">The sequence shown here is derived from an EMBL/GenBank/DDBJ whole genome shotgun (WGS) entry which is preliminary data.</text>
</comment>
<name>A0A821MXN4_9BILA</name>
<feature type="non-terminal residue" evidence="1">
    <location>
        <position position="1"/>
    </location>
</feature>
<organism evidence="1 2">
    <name type="scientific">Rotaria magnacalcarata</name>
    <dbReference type="NCBI Taxonomy" id="392030"/>
    <lineage>
        <taxon>Eukaryota</taxon>
        <taxon>Metazoa</taxon>
        <taxon>Spiralia</taxon>
        <taxon>Gnathifera</taxon>
        <taxon>Rotifera</taxon>
        <taxon>Eurotatoria</taxon>
        <taxon>Bdelloidea</taxon>
        <taxon>Philodinida</taxon>
        <taxon>Philodinidae</taxon>
        <taxon>Rotaria</taxon>
    </lineage>
</organism>
<accession>A0A821MXN4</accession>
<dbReference type="EMBL" id="CAJOBG010120055">
    <property type="protein sequence ID" value="CAF4774516.1"/>
    <property type="molecule type" value="Genomic_DNA"/>
</dbReference>
<dbReference type="Proteomes" id="UP000663866">
    <property type="component" value="Unassembled WGS sequence"/>
</dbReference>
<protein>
    <submittedName>
        <fullName evidence="1">Uncharacterized protein</fullName>
    </submittedName>
</protein>
<proteinExistence type="predicted"/>
<dbReference type="AlphaFoldDB" id="A0A821MXN4"/>